<dbReference type="Proteomes" id="UP001151760">
    <property type="component" value="Unassembled WGS sequence"/>
</dbReference>
<reference evidence="2" key="2">
    <citation type="submission" date="2022-01" db="EMBL/GenBank/DDBJ databases">
        <authorList>
            <person name="Yamashiro T."/>
            <person name="Shiraishi A."/>
            <person name="Satake H."/>
            <person name="Nakayama K."/>
        </authorList>
    </citation>
    <scope>NUCLEOTIDE SEQUENCE</scope>
</reference>
<evidence type="ECO:0000313" key="3">
    <source>
        <dbReference type="Proteomes" id="UP001151760"/>
    </source>
</evidence>
<dbReference type="InterPro" id="IPR056924">
    <property type="entry name" value="SH3_Tf2-1"/>
</dbReference>
<reference evidence="2" key="1">
    <citation type="journal article" date="2022" name="Int. J. Mol. Sci.">
        <title>Draft Genome of Tanacetum Coccineum: Genomic Comparison of Closely Related Tanacetum-Family Plants.</title>
        <authorList>
            <person name="Yamashiro T."/>
            <person name="Shiraishi A."/>
            <person name="Nakayama K."/>
            <person name="Satake H."/>
        </authorList>
    </citation>
    <scope>NUCLEOTIDE SEQUENCE</scope>
</reference>
<dbReference type="EMBL" id="BQNB010016720">
    <property type="protein sequence ID" value="GJT54988.1"/>
    <property type="molecule type" value="Genomic_DNA"/>
</dbReference>
<dbReference type="PANTHER" id="PTHR46148:SF59">
    <property type="entry name" value="NUCLEOTIDYLTRANSFERASE, RIBONUCLEASE H"/>
    <property type="match status" value="1"/>
</dbReference>
<organism evidence="2 3">
    <name type="scientific">Tanacetum coccineum</name>
    <dbReference type="NCBI Taxonomy" id="301880"/>
    <lineage>
        <taxon>Eukaryota</taxon>
        <taxon>Viridiplantae</taxon>
        <taxon>Streptophyta</taxon>
        <taxon>Embryophyta</taxon>
        <taxon>Tracheophyta</taxon>
        <taxon>Spermatophyta</taxon>
        <taxon>Magnoliopsida</taxon>
        <taxon>eudicotyledons</taxon>
        <taxon>Gunneridae</taxon>
        <taxon>Pentapetalae</taxon>
        <taxon>asterids</taxon>
        <taxon>campanulids</taxon>
        <taxon>Asterales</taxon>
        <taxon>Asteraceae</taxon>
        <taxon>Asteroideae</taxon>
        <taxon>Anthemideae</taxon>
        <taxon>Anthemidinae</taxon>
        <taxon>Tanacetum</taxon>
    </lineage>
</organism>
<dbReference type="PANTHER" id="PTHR46148">
    <property type="entry name" value="CHROMO DOMAIN-CONTAINING PROTEIN"/>
    <property type="match status" value="1"/>
</dbReference>
<accession>A0ABQ5EVD6</accession>
<feature type="domain" description="Tf2-1-like SH3-like" evidence="1">
    <location>
        <begin position="299"/>
        <end position="363"/>
    </location>
</feature>
<evidence type="ECO:0000313" key="2">
    <source>
        <dbReference type="EMBL" id="GJT54988.1"/>
    </source>
</evidence>
<sequence>MWELFLKISHLPQQLSRVHSMFHVSNLKKCLSDEPLAVLLDEICIDDKLCFVEEPVEIMDCEVKRLKQSRIPIIKVRWNSRRAVMYSSIVTYTSVYTDSEPGRVFSGADEEPSDGGPPRVIVYGYDGLLMQPVAPPSPDYVDTQPRTAAASPTSLSPFYGGRRSFTVFMRLIAYYKVYDLALSVGHPTYHETPPDRVKMDDPNITMEEYIRLEEEKALSRGETFNWQTATYSKMEYCKDEDDCFSNFESEFPAIVLDDTITSREVISWEPTIKDRLKVERDRQKSYTDKRRKPLEFRVGDHVLLKVLPSKGVIRFGMKGKLVPRFVRPFEIIESVCLVAYRLRLPEELNGVHNTFHVSNLKKCLADPTLKIPLDEIRVDSKLNFVEEPMEILEREFKKLKRSRITIVKHLDQRHHPQRTPPLLPIPLPTPSPPLLLPSTISRASVSEVTLLPQKRLCIVLGLRFEVGESSSAPTARPTGGFRSDYGFFSTLDDEIRQDPKREVGYGITDTWDEMVEDMHGTPTVTDVAGLSHRMTYFVTTVRQDTDEIYRRLDDSQDDRLLMSSQLNMLCKDRHVHAHAARLMENEAKLSHEVWVQSMDASDTACS</sequence>
<protein>
    <recommendedName>
        <fullName evidence="1">Tf2-1-like SH3-like domain-containing protein</fullName>
    </recommendedName>
</protein>
<evidence type="ECO:0000259" key="1">
    <source>
        <dbReference type="Pfam" id="PF24626"/>
    </source>
</evidence>
<name>A0ABQ5EVD6_9ASTR</name>
<keyword evidence="3" id="KW-1185">Reference proteome</keyword>
<comment type="caution">
    <text evidence="2">The sequence shown here is derived from an EMBL/GenBank/DDBJ whole genome shotgun (WGS) entry which is preliminary data.</text>
</comment>
<dbReference type="Pfam" id="PF24626">
    <property type="entry name" value="SH3_Tf2-1"/>
    <property type="match status" value="1"/>
</dbReference>
<proteinExistence type="predicted"/>
<gene>
    <name evidence="2" type="ORF">Tco_0990042</name>
</gene>